<organism evidence="12 13">
    <name type="scientific">Sporothrix stenoceras</name>
    <dbReference type="NCBI Taxonomy" id="5173"/>
    <lineage>
        <taxon>Eukaryota</taxon>
        <taxon>Fungi</taxon>
        <taxon>Dikarya</taxon>
        <taxon>Ascomycota</taxon>
        <taxon>Pezizomycotina</taxon>
        <taxon>Sordariomycetes</taxon>
        <taxon>Sordariomycetidae</taxon>
        <taxon>Ophiostomatales</taxon>
        <taxon>Ophiostomataceae</taxon>
        <taxon>Sporothrix</taxon>
    </lineage>
</organism>
<evidence type="ECO:0000256" key="6">
    <source>
        <dbReference type="ARBA" id="ARBA00023136"/>
    </source>
</evidence>
<feature type="compositionally biased region" description="Low complexity" evidence="9">
    <location>
        <begin position="719"/>
        <end position="729"/>
    </location>
</feature>
<feature type="compositionally biased region" description="Basic residues" evidence="9">
    <location>
        <begin position="888"/>
        <end position="899"/>
    </location>
</feature>
<keyword evidence="5 8" id="KW-0406">Ion transport</keyword>
<evidence type="ECO:0000313" key="12">
    <source>
        <dbReference type="EMBL" id="KAL1898190.1"/>
    </source>
</evidence>
<accession>A0ABR3ZCW5</accession>
<evidence type="ECO:0000256" key="1">
    <source>
        <dbReference type="ARBA" id="ARBA00004141"/>
    </source>
</evidence>
<reference evidence="12 13" key="1">
    <citation type="journal article" date="2024" name="IMA Fungus">
        <title>IMA Genome - F19 : A genome assembly and annotation guide to empower mycologists, including annotated draft genome sequences of Ceratocystis pirilliformis, Diaporthe australafricana, Fusarium ophioides, Paecilomyces lecythidis, and Sporothrix stenoceras.</title>
        <authorList>
            <person name="Aylward J."/>
            <person name="Wilson A.M."/>
            <person name="Visagie C.M."/>
            <person name="Spraker J."/>
            <person name="Barnes I."/>
            <person name="Buitendag C."/>
            <person name="Ceriani C."/>
            <person name="Del Mar Angel L."/>
            <person name="du Plessis D."/>
            <person name="Fuchs T."/>
            <person name="Gasser K."/>
            <person name="Kramer D."/>
            <person name="Li W."/>
            <person name="Munsamy K."/>
            <person name="Piso A."/>
            <person name="Price J.L."/>
            <person name="Sonnekus B."/>
            <person name="Thomas C."/>
            <person name="van der Nest A."/>
            <person name="van Dijk A."/>
            <person name="van Heerden A."/>
            <person name="van Vuuren N."/>
            <person name="Yilmaz N."/>
            <person name="Duong T.A."/>
            <person name="van der Merwe N.A."/>
            <person name="Wingfield M.J."/>
            <person name="Wingfield B.D."/>
        </authorList>
    </citation>
    <scope>NUCLEOTIDE SEQUENCE [LARGE SCALE GENOMIC DNA]</scope>
    <source>
        <strain evidence="12 13">CMW 5346</strain>
    </source>
</reference>
<dbReference type="PANTHER" id="PTHR11003:SF301">
    <property type="entry name" value="POTASSIUM CHANNEL PROTEIN"/>
    <property type="match status" value="1"/>
</dbReference>
<keyword evidence="3 8" id="KW-0812">Transmembrane</keyword>
<feature type="region of interest" description="Disordered" evidence="9">
    <location>
        <begin position="1"/>
        <end position="51"/>
    </location>
</feature>
<feature type="transmembrane region" description="Helical" evidence="10">
    <location>
        <begin position="346"/>
        <end position="369"/>
    </location>
</feature>
<feature type="transmembrane region" description="Helical" evidence="10">
    <location>
        <begin position="461"/>
        <end position="482"/>
    </location>
</feature>
<feature type="transmembrane region" description="Helical" evidence="10">
    <location>
        <begin position="290"/>
        <end position="311"/>
    </location>
</feature>
<feature type="transmembrane region" description="Helical" evidence="10">
    <location>
        <begin position="248"/>
        <end position="270"/>
    </location>
</feature>
<feature type="region of interest" description="Disordered" evidence="9">
    <location>
        <begin position="888"/>
        <end position="942"/>
    </location>
</feature>
<sequence>MDDSAGQAVGEYEAEFDQLGRPKPPSRTTSMTMPVAASVNPDAKRISGDGANKGRHLMSLDAIVTGRHSNLNECIDEIDKRRSFSIDRRAADAAAMAYDRRATALAAQFNNDQGDFNLSPSRWWFASSAFPMVAATLGPVASAFSICALVRPWRQEIFAGETIDTATFIKDPIWLTCINAIQLAIALGANMFLLLNMARRVRFSIAQPITMTGWYFSSLALIALVSTASGPLKSGISADKHLVWSQAFYYAIYAAVLYMLVASLMVVTFVGAAKGHYPKDFQLTNSQRTLMLQTIMFLMYLLIGALIFSNIEGWAYLDAVYWADVTLFTIGFGDFAAETTLGRSLLFPYALIGIVSLGLVIGSIRSLALERGRRRLDARMTEKNRRKFLKTLHKKGKDDILMPIRDRRNSADGLARGDYDGSSSFEGPRPNTTGLTEYERREEEFNIMRKIQHHSAKRRRWMAMATSGGTWLALWLIGAYIFQTCEHPYQGWDYFDGFYLAFVSLTTIGYGDMVPISNAGRSFFVFWSLLALPATTILISNAGDTIVKAISDATNAVGRITILPGERGLKRDLKEVIRGLTCGVVFDDVDIEESPPGILGAAQESPESREESFAEEQEDEEEEAEEAVEEAENELREQNQQNPPDDEENNNGNGGSEIATGSRSGARKVGNASGGPQAGKPSDGPQDAEKTDRGDYAFQDQTDPGANDGTEQPAESVDSASKGTSSSQSTYQRPIMPLKKSSTSFVEKSEKPKLKRAASDYSQSSKKTSGSGDGTASTTSRLTRTGDQLHSSRRGTRSGKSSGPDTPGMGGGQSGYALGSISTVSMPRLDLPQELPASRAEYHCVLIDEIAHVTQHLRHTPPRKYTFQEWAWFLKLVGEDERNADLHRRAHTKKHKKGGRGGNNGRGKGKGKHDHDGGGDADASDAKNSLDLNPDNEDPSQLQWSWVGARSPLMGSQEEAEWILDKLTKRLQAELRTTREAIALYRKHREERLQEEEEEEERLMGKAYHHSQANVGDEDDDDNANERRADPGPYSDSGHIKRRETHPIEEEP</sequence>
<dbReference type="SUPFAM" id="SSF81324">
    <property type="entry name" value="Voltage-gated potassium channels"/>
    <property type="match status" value="2"/>
</dbReference>
<keyword evidence="4 10" id="KW-1133">Transmembrane helix</keyword>
<evidence type="ECO:0000313" key="13">
    <source>
        <dbReference type="Proteomes" id="UP001583186"/>
    </source>
</evidence>
<dbReference type="InterPro" id="IPR013099">
    <property type="entry name" value="K_chnl_dom"/>
</dbReference>
<proteinExistence type="inferred from homology"/>
<comment type="caution">
    <text evidence="12">The sequence shown here is derived from an EMBL/GenBank/DDBJ whole genome shotgun (WGS) entry which is preliminary data.</text>
</comment>
<keyword evidence="2 8" id="KW-0813">Transport</keyword>
<protein>
    <recommendedName>
        <fullName evidence="11">Potassium channel domain-containing protein</fullName>
    </recommendedName>
</protein>
<keyword evidence="13" id="KW-1185">Reference proteome</keyword>
<name>A0ABR3ZCW5_9PEZI</name>
<evidence type="ECO:0000256" key="4">
    <source>
        <dbReference type="ARBA" id="ARBA00022989"/>
    </source>
</evidence>
<evidence type="ECO:0000256" key="10">
    <source>
        <dbReference type="SAM" id="Phobius"/>
    </source>
</evidence>
<keyword evidence="6 10" id="KW-0472">Membrane</keyword>
<keyword evidence="7 8" id="KW-0407">Ion channel</keyword>
<evidence type="ECO:0000256" key="7">
    <source>
        <dbReference type="ARBA" id="ARBA00023303"/>
    </source>
</evidence>
<feature type="region of interest" description="Disordered" evidence="9">
    <location>
        <begin position="411"/>
        <end position="434"/>
    </location>
</feature>
<feature type="region of interest" description="Disordered" evidence="9">
    <location>
        <begin position="595"/>
        <end position="819"/>
    </location>
</feature>
<dbReference type="PANTHER" id="PTHR11003">
    <property type="entry name" value="POTASSIUM CHANNEL, SUBFAMILY K"/>
    <property type="match status" value="1"/>
</dbReference>
<feature type="compositionally biased region" description="Acidic residues" evidence="9">
    <location>
        <begin position="613"/>
        <end position="632"/>
    </location>
</feature>
<feature type="domain" description="Potassium channel" evidence="11">
    <location>
        <begin position="471"/>
        <end position="547"/>
    </location>
</feature>
<dbReference type="Proteomes" id="UP001583186">
    <property type="component" value="Unassembled WGS sequence"/>
</dbReference>
<evidence type="ECO:0000256" key="5">
    <source>
        <dbReference type="ARBA" id="ARBA00023065"/>
    </source>
</evidence>
<gene>
    <name evidence="12" type="ORF">Sste5346_003596</name>
</gene>
<comment type="subcellular location">
    <subcellularLocation>
        <location evidence="1">Membrane</location>
        <topology evidence="1">Multi-pass membrane protein</topology>
    </subcellularLocation>
</comment>
<evidence type="ECO:0000256" key="8">
    <source>
        <dbReference type="RuleBase" id="RU003857"/>
    </source>
</evidence>
<evidence type="ECO:0000259" key="11">
    <source>
        <dbReference type="Pfam" id="PF07885"/>
    </source>
</evidence>
<comment type="similarity">
    <text evidence="8">Belongs to the two pore domain potassium channel (TC 1.A.1.8) family.</text>
</comment>
<dbReference type="InterPro" id="IPR003280">
    <property type="entry name" value="2pore_dom_K_chnl"/>
</dbReference>
<dbReference type="Pfam" id="PF07885">
    <property type="entry name" value="Ion_trans_2"/>
    <property type="match status" value="2"/>
</dbReference>
<feature type="compositionally biased region" description="Polar residues" evidence="9">
    <location>
        <begin position="421"/>
        <end position="434"/>
    </location>
</feature>
<dbReference type="EMBL" id="JAWCUI010000016">
    <property type="protein sequence ID" value="KAL1898190.1"/>
    <property type="molecule type" value="Genomic_DNA"/>
</dbReference>
<feature type="transmembrane region" description="Helical" evidence="10">
    <location>
        <begin position="523"/>
        <end position="543"/>
    </location>
</feature>
<dbReference type="PRINTS" id="PR01333">
    <property type="entry name" value="2POREKCHANEL"/>
</dbReference>
<evidence type="ECO:0000256" key="9">
    <source>
        <dbReference type="SAM" id="MobiDB-lite"/>
    </source>
</evidence>
<feature type="region of interest" description="Disordered" evidence="9">
    <location>
        <begin position="990"/>
        <end position="1052"/>
    </location>
</feature>
<feature type="compositionally biased region" description="Low complexity" evidence="9">
    <location>
        <begin position="759"/>
        <end position="780"/>
    </location>
</feature>
<dbReference type="Gene3D" id="1.10.287.70">
    <property type="match status" value="2"/>
</dbReference>
<feature type="domain" description="Potassium channel" evidence="11">
    <location>
        <begin position="295"/>
        <end position="366"/>
    </location>
</feature>
<feature type="transmembrane region" description="Helical" evidence="10">
    <location>
        <begin position="209"/>
        <end position="228"/>
    </location>
</feature>
<evidence type="ECO:0000256" key="2">
    <source>
        <dbReference type="ARBA" id="ARBA00022448"/>
    </source>
</evidence>
<feature type="transmembrane region" description="Helical" evidence="10">
    <location>
        <begin position="494"/>
        <end position="511"/>
    </location>
</feature>
<feature type="transmembrane region" description="Helical" evidence="10">
    <location>
        <begin position="173"/>
        <end position="197"/>
    </location>
</feature>
<evidence type="ECO:0000256" key="3">
    <source>
        <dbReference type="ARBA" id="ARBA00022692"/>
    </source>
</evidence>